<dbReference type="EMBL" id="KL197756">
    <property type="protein sequence ID" value="KDQ50744.1"/>
    <property type="molecule type" value="Genomic_DNA"/>
</dbReference>
<proteinExistence type="predicted"/>
<organism evidence="1 2">
    <name type="scientific">Jaapia argillacea MUCL 33604</name>
    <dbReference type="NCBI Taxonomy" id="933084"/>
    <lineage>
        <taxon>Eukaryota</taxon>
        <taxon>Fungi</taxon>
        <taxon>Dikarya</taxon>
        <taxon>Basidiomycota</taxon>
        <taxon>Agaricomycotina</taxon>
        <taxon>Agaricomycetes</taxon>
        <taxon>Agaricomycetidae</taxon>
        <taxon>Jaapiales</taxon>
        <taxon>Jaapiaceae</taxon>
        <taxon>Jaapia</taxon>
    </lineage>
</organism>
<keyword evidence="2" id="KW-1185">Reference proteome</keyword>
<evidence type="ECO:0000313" key="1">
    <source>
        <dbReference type="EMBL" id="KDQ50744.1"/>
    </source>
</evidence>
<dbReference type="AlphaFoldDB" id="A0A067P7H5"/>
<protein>
    <submittedName>
        <fullName evidence="1">Uncharacterized protein</fullName>
    </submittedName>
</protein>
<accession>A0A067P7H5</accession>
<evidence type="ECO:0000313" key="2">
    <source>
        <dbReference type="Proteomes" id="UP000027265"/>
    </source>
</evidence>
<sequence length="59" mass="6760">MDVVLSESGQQYFKVHIYRQVRMRGCMYCDQSCDCKEKRKNGGAEQHVNGEIVATTSDE</sequence>
<gene>
    <name evidence="1" type="ORF">JAAARDRAFT_41831</name>
</gene>
<reference evidence="2" key="1">
    <citation type="journal article" date="2014" name="Proc. Natl. Acad. Sci. U.S.A.">
        <title>Extensive sampling of basidiomycete genomes demonstrates inadequacy of the white-rot/brown-rot paradigm for wood decay fungi.</title>
        <authorList>
            <person name="Riley R."/>
            <person name="Salamov A.A."/>
            <person name="Brown D.W."/>
            <person name="Nagy L.G."/>
            <person name="Floudas D."/>
            <person name="Held B.W."/>
            <person name="Levasseur A."/>
            <person name="Lombard V."/>
            <person name="Morin E."/>
            <person name="Otillar R."/>
            <person name="Lindquist E.A."/>
            <person name="Sun H."/>
            <person name="LaButti K.M."/>
            <person name="Schmutz J."/>
            <person name="Jabbour D."/>
            <person name="Luo H."/>
            <person name="Baker S.E."/>
            <person name="Pisabarro A.G."/>
            <person name="Walton J.D."/>
            <person name="Blanchette R.A."/>
            <person name="Henrissat B."/>
            <person name="Martin F."/>
            <person name="Cullen D."/>
            <person name="Hibbett D.S."/>
            <person name="Grigoriev I.V."/>
        </authorList>
    </citation>
    <scope>NUCLEOTIDE SEQUENCE [LARGE SCALE GENOMIC DNA]</scope>
    <source>
        <strain evidence="2">MUCL 33604</strain>
    </source>
</reference>
<dbReference type="InParanoid" id="A0A067P7H5"/>
<dbReference type="Proteomes" id="UP000027265">
    <property type="component" value="Unassembled WGS sequence"/>
</dbReference>
<name>A0A067P7H5_9AGAM</name>
<dbReference type="HOGENOM" id="CLU_2961105_0_0_1"/>